<dbReference type="AlphaFoldDB" id="A0A9D1MYY0"/>
<dbReference type="Gene3D" id="3.40.50.10490">
    <property type="entry name" value="Glucose-6-phosphate isomerase like protein, domain 1"/>
    <property type="match status" value="1"/>
</dbReference>
<feature type="domain" description="SIS" evidence="4">
    <location>
        <begin position="55"/>
        <end position="218"/>
    </location>
</feature>
<evidence type="ECO:0000256" key="3">
    <source>
        <dbReference type="HAMAP-Rule" id="MF_00068"/>
    </source>
</evidence>
<reference evidence="5" key="2">
    <citation type="journal article" date="2021" name="PeerJ">
        <title>Extensive microbial diversity within the chicken gut microbiome revealed by metagenomics and culture.</title>
        <authorList>
            <person name="Gilroy R."/>
            <person name="Ravi A."/>
            <person name="Getino M."/>
            <person name="Pursley I."/>
            <person name="Horton D.L."/>
            <person name="Alikhan N.F."/>
            <person name="Baker D."/>
            <person name="Gharbi K."/>
            <person name="Hall N."/>
            <person name="Watson M."/>
            <person name="Adriaenssens E.M."/>
            <person name="Foster-Nyarko E."/>
            <person name="Jarju S."/>
            <person name="Secka A."/>
            <person name="Antonio M."/>
            <person name="Oren A."/>
            <person name="Chaudhuri R.R."/>
            <person name="La Ragione R."/>
            <person name="Hildebrand F."/>
            <person name="Pallen M.J."/>
        </authorList>
    </citation>
    <scope>NUCLEOTIDE SEQUENCE</scope>
    <source>
        <strain evidence="5">CHK154-7741</strain>
    </source>
</reference>
<dbReference type="PANTHER" id="PTHR10088">
    <property type="entry name" value="GLUCOKINASE REGULATORY PROTEIN"/>
    <property type="match status" value="1"/>
</dbReference>
<dbReference type="GO" id="GO:0016803">
    <property type="term" value="F:ether hydrolase activity"/>
    <property type="evidence" value="ECO:0007669"/>
    <property type="project" value="TreeGrafter"/>
</dbReference>
<dbReference type="GO" id="GO:0009254">
    <property type="term" value="P:peptidoglycan turnover"/>
    <property type="evidence" value="ECO:0007669"/>
    <property type="project" value="TreeGrafter"/>
</dbReference>
<evidence type="ECO:0000259" key="4">
    <source>
        <dbReference type="PROSITE" id="PS51464"/>
    </source>
</evidence>
<evidence type="ECO:0000313" key="6">
    <source>
        <dbReference type="Proteomes" id="UP000886748"/>
    </source>
</evidence>
<organism evidence="5 6">
    <name type="scientific">Candidatus Limenecus avicola</name>
    <dbReference type="NCBI Taxonomy" id="2840847"/>
    <lineage>
        <taxon>Bacteria</taxon>
        <taxon>Bacillati</taxon>
        <taxon>Bacillota</taxon>
        <taxon>Clostridia</taxon>
        <taxon>Eubacteriales</taxon>
        <taxon>Clostridiaceae</taxon>
        <taxon>Clostridiaceae incertae sedis</taxon>
        <taxon>Candidatus Limenecus</taxon>
    </lineage>
</organism>
<keyword evidence="1 3" id="KW-0456">Lyase</keyword>
<dbReference type="HAMAP" id="MF_00068">
    <property type="entry name" value="MurQ"/>
    <property type="match status" value="1"/>
</dbReference>
<keyword evidence="2 3" id="KW-0119">Carbohydrate metabolism</keyword>
<comment type="pathway">
    <text evidence="3">Amino-sugar metabolism; N-acetylmuramate degradation.</text>
</comment>
<dbReference type="Pfam" id="PF22645">
    <property type="entry name" value="GKRP_SIS_N"/>
    <property type="match status" value="1"/>
</dbReference>
<dbReference type="InterPro" id="IPR005488">
    <property type="entry name" value="Etherase_MurQ"/>
</dbReference>
<gene>
    <name evidence="3 5" type="primary">murQ</name>
    <name evidence="5" type="ORF">IAD26_00730</name>
</gene>
<feature type="active site" description="Proton donor" evidence="3">
    <location>
        <position position="83"/>
    </location>
</feature>
<comment type="similarity">
    <text evidence="3">Belongs to the GCKR-like family. MurNAc-6-P etherase subfamily.</text>
</comment>
<comment type="subunit">
    <text evidence="3">Homodimer.</text>
</comment>
<dbReference type="GO" id="GO:0097367">
    <property type="term" value="F:carbohydrate derivative binding"/>
    <property type="evidence" value="ECO:0007669"/>
    <property type="project" value="InterPro"/>
</dbReference>
<dbReference type="InterPro" id="IPR040190">
    <property type="entry name" value="MURQ/GCKR"/>
</dbReference>
<dbReference type="GO" id="GO:0016835">
    <property type="term" value="F:carbon-oxygen lyase activity"/>
    <property type="evidence" value="ECO:0007669"/>
    <property type="project" value="UniProtKB-UniRule"/>
</dbReference>
<proteinExistence type="inferred from homology"/>
<dbReference type="PROSITE" id="PS51464">
    <property type="entry name" value="SIS"/>
    <property type="match status" value="1"/>
</dbReference>
<dbReference type="PROSITE" id="PS01272">
    <property type="entry name" value="GCKR"/>
    <property type="match status" value="1"/>
</dbReference>
<dbReference type="EC" id="4.2.1.126" evidence="3"/>
<dbReference type="Gene3D" id="1.10.8.1080">
    <property type="match status" value="1"/>
</dbReference>
<dbReference type="GO" id="GO:0046348">
    <property type="term" value="P:amino sugar catabolic process"/>
    <property type="evidence" value="ECO:0007669"/>
    <property type="project" value="InterPro"/>
</dbReference>
<sequence length="297" mass="32530">MKYDDAATEHINRDTFNIDIVGTHDILTMINNEDMKVALAVKKSIPQIAKGVDIIVRNFLQGGRLFYVGAGTSGRLGVLDASECPPTFNVAPDMVQGVIAGGIRALKEAVEGAEDSEEMALQDFEDCDICDTDTIVGISASGNPRYVIKFLQVAKLRKCKTIVVTSNPQARMKDYADCFICVETGAEAISGSTRMKAGTAQKMVLNMLSTASMVKIGKTYHNLMIDVTPTNEKLKRRAVTIVTEICGCKEATARNVLEANGYKTKHAVLYILYGLDYEEADKLLKQHHGVLRRIFEG</sequence>
<dbReference type="NCBIfam" id="NF009222">
    <property type="entry name" value="PRK12570.1"/>
    <property type="match status" value="1"/>
</dbReference>
<feature type="active site" evidence="3">
    <location>
        <position position="114"/>
    </location>
</feature>
<dbReference type="FunFam" id="3.40.50.10490:FF:000014">
    <property type="entry name" value="N-acetylmuramic acid 6-phosphate etherase"/>
    <property type="match status" value="1"/>
</dbReference>
<dbReference type="InterPro" id="IPR001347">
    <property type="entry name" value="SIS_dom"/>
</dbReference>
<dbReference type="CDD" id="cd05007">
    <property type="entry name" value="SIS_Etherase"/>
    <property type="match status" value="1"/>
</dbReference>
<dbReference type="InterPro" id="IPR046348">
    <property type="entry name" value="SIS_dom_sf"/>
</dbReference>
<dbReference type="NCBIfam" id="TIGR00274">
    <property type="entry name" value="N-acetylmuramic acid 6-phosphate etherase"/>
    <property type="match status" value="1"/>
</dbReference>
<reference evidence="5" key="1">
    <citation type="submission" date="2020-10" db="EMBL/GenBank/DDBJ databases">
        <authorList>
            <person name="Gilroy R."/>
        </authorList>
    </citation>
    <scope>NUCLEOTIDE SEQUENCE</scope>
    <source>
        <strain evidence="5">CHK154-7741</strain>
    </source>
</reference>
<dbReference type="EMBL" id="DVOD01000008">
    <property type="protein sequence ID" value="HIU91636.1"/>
    <property type="molecule type" value="Genomic_DNA"/>
</dbReference>
<comment type="catalytic activity">
    <reaction evidence="3">
        <text>N-acetyl-D-muramate 6-phosphate + H2O = N-acetyl-D-glucosamine 6-phosphate + (R)-lactate</text>
        <dbReference type="Rhea" id="RHEA:26410"/>
        <dbReference type="ChEBI" id="CHEBI:15377"/>
        <dbReference type="ChEBI" id="CHEBI:16004"/>
        <dbReference type="ChEBI" id="CHEBI:57513"/>
        <dbReference type="ChEBI" id="CHEBI:58722"/>
        <dbReference type="EC" id="4.2.1.126"/>
    </reaction>
</comment>
<evidence type="ECO:0000256" key="2">
    <source>
        <dbReference type="ARBA" id="ARBA00023277"/>
    </source>
</evidence>
<evidence type="ECO:0000313" key="5">
    <source>
        <dbReference type="EMBL" id="HIU91636.1"/>
    </source>
</evidence>
<comment type="caution">
    <text evidence="5">The sequence shown here is derived from an EMBL/GenBank/DDBJ whole genome shotgun (WGS) entry which is preliminary data.</text>
</comment>
<dbReference type="Proteomes" id="UP000886748">
    <property type="component" value="Unassembled WGS sequence"/>
</dbReference>
<comment type="miscellaneous">
    <text evidence="3">A lyase-type mechanism (elimination/hydration) is suggested for the cleavage of the lactyl ether bond of MurNAc 6-phosphate, with the formation of an alpha,beta-unsaturated aldehyde intermediate with (E)-stereochemistry, followed by the syn addition of water to give product.</text>
</comment>
<dbReference type="NCBIfam" id="NF003915">
    <property type="entry name" value="PRK05441.1"/>
    <property type="match status" value="1"/>
</dbReference>
<evidence type="ECO:0000256" key="1">
    <source>
        <dbReference type="ARBA" id="ARBA00023239"/>
    </source>
</evidence>
<accession>A0A9D1MYY0</accession>
<dbReference type="InterPro" id="IPR005486">
    <property type="entry name" value="Glucokinase_regulatory_CS"/>
</dbReference>
<dbReference type="SUPFAM" id="SSF53697">
    <property type="entry name" value="SIS domain"/>
    <property type="match status" value="1"/>
</dbReference>
<dbReference type="PANTHER" id="PTHR10088:SF4">
    <property type="entry name" value="GLUCOKINASE REGULATORY PROTEIN"/>
    <property type="match status" value="1"/>
</dbReference>
<dbReference type="Pfam" id="PF20741">
    <property type="entry name" value="GKRP-like_C"/>
    <property type="match status" value="1"/>
</dbReference>
<protein>
    <recommendedName>
        <fullName evidence="3">N-acetylmuramic acid 6-phosphate etherase</fullName>
        <shortName evidence="3">MurNAc-6-P etherase</shortName>
        <ecNumber evidence="3">4.2.1.126</ecNumber>
    </recommendedName>
    <alternativeName>
        <fullName evidence="3">N-acetylmuramic acid 6-phosphate hydrolase</fullName>
    </alternativeName>
    <alternativeName>
        <fullName evidence="3">N-acetylmuramic acid 6-phosphate lyase</fullName>
    </alternativeName>
</protein>
<name>A0A9D1MYY0_9CLOT</name>
<comment type="function">
    <text evidence="3">Specifically catalyzes the cleavage of the D-lactyl ether substituent of MurNAc 6-phosphate, producing GlcNAc 6-phosphate and D-lactate.</text>
</comment>